<evidence type="ECO:0000256" key="11">
    <source>
        <dbReference type="RuleBase" id="RU003357"/>
    </source>
</evidence>
<reference evidence="15 16" key="1">
    <citation type="journal article" date="2016" name="Int. J. Syst. Evol. Microbiol.">
        <title>Panacibacter ginsenosidivorans gen. nov., sp. nov., with ginsenoside converting activity isolated from soil of a ginseng field.</title>
        <authorList>
            <person name="Siddiqi M.Z."/>
            <person name="Muhammad Shafi S."/>
            <person name="Choi K.D."/>
            <person name="Im W.T."/>
        </authorList>
    </citation>
    <scope>NUCLEOTIDE SEQUENCE [LARGE SCALE GENOMIC DNA]</scope>
    <source>
        <strain evidence="15 16">Gsoil1550</strain>
    </source>
</reference>
<dbReference type="PROSITE" id="PS52016">
    <property type="entry name" value="TONB_DEPENDENT_REC_3"/>
    <property type="match status" value="1"/>
</dbReference>
<feature type="chain" id="PRO_5022804612" evidence="12">
    <location>
        <begin position="35"/>
        <end position="699"/>
    </location>
</feature>
<evidence type="ECO:0000313" key="16">
    <source>
        <dbReference type="Proteomes" id="UP000321533"/>
    </source>
</evidence>
<dbReference type="InterPro" id="IPR012910">
    <property type="entry name" value="Plug_dom"/>
</dbReference>
<evidence type="ECO:0000256" key="8">
    <source>
        <dbReference type="ARBA" id="ARBA00023170"/>
    </source>
</evidence>
<dbReference type="InterPro" id="IPR036942">
    <property type="entry name" value="Beta-barrel_TonB_sf"/>
</dbReference>
<evidence type="ECO:0000256" key="3">
    <source>
        <dbReference type="ARBA" id="ARBA00022452"/>
    </source>
</evidence>
<evidence type="ECO:0000256" key="9">
    <source>
        <dbReference type="ARBA" id="ARBA00023237"/>
    </source>
</evidence>
<sequence>MMLCLRRTLVHSNQYSANYSLVVCLLLCSIMCTAQNNNATSSDTASLNAVTVTAFASGLKWKDVPASVALLNKQQLMRYDGTSMVPLLNTIAGVRMEERSPGSYRLSMRGSLLRSPFGVRNVKIYMDDVPLTDATGNTYLNLIDLNELSSIEIIKGPSSSFYGANTGGAVILNTDDKRGIDAGLSGGSYGLFKEYVSIKEHTDKLFFGLQQSHTQSDGYRQQSALRKDIVQGKFNWKLNKTSSLLFLGFYANLHYETPGGITQKQMDSLPTLARQPSGSTPGAVEQNAGVYNKTYFGAVTFRSAFAKHFNNTTSFVFNHTDFKNPFITNYEKRKEFNYSGRTDFQYTINKGNSFTLKTNAGGELQYNNSYIRVYDNNGGTLGDNQYKDRVYTTQYFLFAQVNITTGKWLFQAGLSNNNLQYKYSRLTDSSGVYPITKKTGNTVSPRVGITYSIIKNVSLYAVAAKGFSPPTLAEVLPSSGLFTNTLQAEYGWNYEAGIKGSVVNNKLQYNASFYYFALKDAIVRRVDDNGNEYFVNAGGTIQKGAELWMNANIINAHQGFVQSLNIWNSFSYQPYKFDSYKSGSNDYSGNKLTGVPRAIDVSGVDVKFMHDYYTNITFNYTSSISLDDASTVSAKPYHLLQLKMGKDFLLHKMKLKIFAGADNLLNEGYSLGNDINAFGGRYFNPAPVRNYYVGIAINL</sequence>
<evidence type="ECO:0000256" key="5">
    <source>
        <dbReference type="ARBA" id="ARBA00022729"/>
    </source>
</evidence>
<evidence type="ECO:0000256" key="7">
    <source>
        <dbReference type="ARBA" id="ARBA00023136"/>
    </source>
</evidence>
<dbReference type="PANTHER" id="PTHR30069:SF29">
    <property type="entry name" value="HEMOGLOBIN AND HEMOGLOBIN-HAPTOGLOBIN-BINDING PROTEIN 1-RELATED"/>
    <property type="match status" value="1"/>
</dbReference>
<dbReference type="Pfam" id="PF07715">
    <property type="entry name" value="Plug"/>
    <property type="match status" value="1"/>
</dbReference>
<dbReference type="KEGG" id="pgin:FRZ67_16680"/>
<comment type="subcellular location">
    <subcellularLocation>
        <location evidence="1 10">Cell outer membrane</location>
        <topology evidence="1 10">Multi-pass membrane protein</topology>
    </subcellularLocation>
</comment>
<comment type="similarity">
    <text evidence="10 11">Belongs to the TonB-dependent receptor family.</text>
</comment>
<evidence type="ECO:0000256" key="1">
    <source>
        <dbReference type="ARBA" id="ARBA00004571"/>
    </source>
</evidence>
<dbReference type="Gene3D" id="2.170.130.10">
    <property type="entry name" value="TonB-dependent receptor, plug domain"/>
    <property type="match status" value="1"/>
</dbReference>
<evidence type="ECO:0000259" key="13">
    <source>
        <dbReference type="Pfam" id="PF00593"/>
    </source>
</evidence>
<dbReference type="InterPro" id="IPR039426">
    <property type="entry name" value="TonB-dep_rcpt-like"/>
</dbReference>
<dbReference type="GO" id="GO:0044718">
    <property type="term" value="P:siderophore transmembrane transport"/>
    <property type="evidence" value="ECO:0007669"/>
    <property type="project" value="TreeGrafter"/>
</dbReference>
<keyword evidence="7 10" id="KW-0472">Membrane</keyword>
<dbReference type="InterPro" id="IPR037066">
    <property type="entry name" value="Plug_dom_sf"/>
</dbReference>
<evidence type="ECO:0000256" key="4">
    <source>
        <dbReference type="ARBA" id="ARBA00022692"/>
    </source>
</evidence>
<dbReference type="Gene3D" id="2.40.170.20">
    <property type="entry name" value="TonB-dependent receptor, beta-barrel domain"/>
    <property type="match status" value="1"/>
</dbReference>
<dbReference type="Pfam" id="PF00593">
    <property type="entry name" value="TonB_dep_Rec_b-barrel"/>
    <property type="match status" value="1"/>
</dbReference>
<dbReference type="PANTHER" id="PTHR30069">
    <property type="entry name" value="TONB-DEPENDENT OUTER MEMBRANE RECEPTOR"/>
    <property type="match status" value="1"/>
</dbReference>
<feature type="domain" description="TonB-dependent receptor-like beta-barrel" evidence="13">
    <location>
        <begin position="292"/>
        <end position="664"/>
    </location>
</feature>
<evidence type="ECO:0000256" key="12">
    <source>
        <dbReference type="SAM" id="SignalP"/>
    </source>
</evidence>
<keyword evidence="2 10" id="KW-0813">Transport</keyword>
<dbReference type="InterPro" id="IPR000531">
    <property type="entry name" value="Beta-barrel_TonB"/>
</dbReference>
<evidence type="ECO:0000259" key="14">
    <source>
        <dbReference type="Pfam" id="PF07715"/>
    </source>
</evidence>
<gene>
    <name evidence="15" type="ORF">FRZ67_16680</name>
</gene>
<evidence type="ECO:0000256" key="2">
    <source>
        <dbReference type="ARBA" id="ARBA00022448"/>
    </source>
</evidence>
<evidence type="ECO:0000256" key="6">
    <source>
        <dbReference type="ARBA" id="ARBA00023077"/>
    </source>
</evidence>
<dbReference type="GO" id="GO:0009279">
    <property type="term" value="C:cell outer membrane"/>
    <property type="evidence" value="ECO:0007669"/>
    <property type="project" value="UniProtKB-SubCell"/>
</dbReference>
<dbReference type="SUPFAM" id="SSF56935">
    <property type="entry name" value="Porins"/>
    <property type="match status" value="1"/>
</dbReference>
<dbReference type="AlphaFoldDB" id="A0A5B8VD21"/>
<keyword evidence="5 12" id="KW-0732">Signal</keyword>
<name>A0A5B8VD21_9BACT</name>
<evidence type="ECO:0000256" key="10">
    <source>
        <dbReference type="PROSITE-ProRule" id="PRU01360"/>
    </source>
</evidence>
<keyword evidence="16" id="KW-1185">Reference proteome</keyword>
<feature type="domain" description="TonB-dependent receptor plug" evidence="14">
    <location>
        <begin position="62"/>
        <end position="170"/>
    </location>
</feature>
<proteinExistence type="inferred from homology"/>
<organism evidence="15 16">
    <name type="scientific">Panacibacter ginsenosidivorans</name>
    <dbReference type="NCBI Taxonomy" id="1813871"/>
    <lineage>
        <taxon>Bacteria</taxon>
        <taxon>Pseudomonadati</taxon>
        <taxon>Bacteroidota</taxon>
        <taxon>Chitinophagia</taxon>
        <taxon>Chitinophagales</taxon>
        <taxon>Chitinophagaceae</taxon>
        <taxon>Panacibacter</taxon>
    </lineage>
</organism>
<keyword evidence="9 10" id="KW-0998">Cell outer membrane</keyword>
<keyword evidence="8 15" id="KW-0675">Receptor</keyword>
<keyword evidence="3 10" id="KW-1134">Transmembrane beta strand</keyword>
<accession>A0A5B8VD21</accession>
<evidence type="ECO:0000313" key="15">
    <source>
        <dbReference type="EMBL" id="QEC68861.1"/>
    </source>
</evidence>
<keyword evidence="4 10" id="KW-0812">Transmembrane</keyword>
<feature type="signal peptide" evidence="12">
    <location>
        <begin position="1"/>
        <end position="34"/>
    </location>
</feature>
<keyword evidence="6 11" id="KW-0798">TonB box</keyword>
<protein>
    <submittedName>
        <fullName evidence="15">TonB-dependent receptor</fullName>
    </submittedName>
</protein>
<dbReference type="Proteomes" id="UP000321533">
    <property type="component" value="Chromosome"/>
</dbReference>
<dbReference type="EMBL" id="CP042435">
    <property type="protein sequence ID" value="QEC68861.1"/>
    <property type="molecule type" value="Genomic_DNA"/>
</dbReference>
<dbReference type="GO" id="GO:0015344">
    <property type="term" value="F:siderophore uptake transmembrane transporter activity"/>
    <property type="evidence" value="ECO:0007669"/>
    <property type="project" value="TreeGrafter"/>
</dbReference>